<evidence type="ECO:0000313" key="2">
    <source>
        <dbReference type="Proteomes" id="UP001592530"/>
    </source>
</evidence>
<dbReference type="RefSeq" id="WP_380556999.1">
    <property type="nucleotide sequence ID" value="NZ_JBHEZY010000013.1"/>
</dbReference>
<sequence length="164" mass="16772">MRRRFWIPLGGVVVALAVAAVLFEVLGGSGSPAAQPRARVYRDVTVCLLTDAHGRSGSQAAQVWAGMQDASLAAHTQATSLAVVGPATVANALPYVNTLLQQRCAVVLAAGAVQSAAVEQVAAGSPKVRFVVTDGKATGANVTVVAPSGDLRAEVTHLVRTLVH</sequence>
<organism evidence="1 2">
    <name type="scientific">Streptacidiphilus alkalitolerans</name>
    <dbReference type="NCBI Taxonomy" id="3342712"/>
    <lineage>
        <taxon>Bacteria</taxon>
        <taxon>Bacillati</taxon>
        <taxon>Actinomycetota</taxon>
        <taxon>Actinomycetes</taxon>
        <taxon>Kitasatosporales</taxon>
        <taxon>Streptomycetaceae</taxon>
        <taxon>Streptacidiphilus</taxon>
    </lineage>
</organism>
<protein>
    <submittedName>
        <fullName evidence="1">BMP family ABC transporter substrate-binding protein</fullName>
    </submittedName>
</protein>
<comment type="caution">
    <text evidence="1">The sequence shown here is derived from an EMBL/GenBank/DDBJ whole genome shotgun (WGS) entry which is preliminary data.</text>
</comment>
<evidence type="ECO:0000313" key="1">
    <source>
        <dbReference type="EMBL" id="MFC1434544.1"/>
    </source>
</evidence>
<gene>
    <name evidence="1" type="ORF">ACEZDB_28280</name>
</gene>
<accession>A0ABV6X8L1</accession>
<dbReference type="Gene3D" id="3.40.50.2300">
    <property type="match status" value="1"/>
</dbReference>
<name>A0ABV6X8L1_9ACTN</name>
<proteinExistence type="predicted"/>
<dbReference type="Proteomes" id="UP001592530">
    <property type="component" value="Unassembled WGS sequence"/>
</dbReference>
<dbReference type="EMBL" id="JBHEZY010000013">
    <property type="protein sequence ID" value="MFC1434544.1"/>
    <property type="molecule type" value="Genomic_DNA"/>
</dbReference>
<reference evidence="1 2" key="1">
    <citation type="submission" date="2024-09" db="EMBL/GenBank/DDBJ databases">
        <authorList>
            <person name="Lee S.D."/>
        </authorList>
    </citation>
    <scope>NUCLEOTIDE SEQUENCE [LARGE SCALE GENOMIC DNA]</scope>
    <source>
        <strain evidence="1 2">N1-3</strain>
    </source>
</reference>